<evidence type="ECO:0000256" key="1">
    <source>
        <dbReference type="SAM" id="SignalP"/>
    </source>
</evidence>
<evidence type="ECO:0000313" key="2">
    <source>
        <dbReference type="EMBL" id="SPP77424.1"/>
    </source>
</evidence>
<keyword evidence="3" id="KW-1185">Reference proteome</keyword>
<evidence type="ECO:0000313" key="3">
    <source>
        <dbReference type="Proteomes" id="UP000268350"/>
    </source>
</evidence>
<reference evidence="3" key="1">
    <citation type="submission" date="2018-01" db="EMBL/GenBank/DDBJ databases">
        <authorList>
            <person name="Alioto T."/>
            <person name="Alioto T."/>
        </authorList>
    </citation>
    <scope>NUCLEOTIDE SEQUENCE [LARGE SCALE GENOMIC DNA]</scope>
</reference>
<keyword evidence="1" id="KW-0732">Signal</keyword>
<accession>A0A3B0J5W0</accession>
<name>A0A3B0J5W0_DROGU</name>
<dbReference type="PROSITE" id="PS51257">
    <property type="entry name" value="PROKAR_LIPOPROTEIN"/>
    <property type="match status" value="1"/>
</dbReference>
<organism evidence="2 3">
    <name type="scientific">Drosophila guanche</name>
    <name type="common">Fruit fly</name>
    <dbReference type="NCBI Taxonomy" id="7266"/>
    <lineage>
        <taxon>Eukaryota</taxon>
        <taxon>Metazoa</taxon>
        <taxon>Ecdysozoa</taxon>
        <taxon>Arthropoda</taxon>
        <taxon>Hexapoda</taxon>
        <taxon>Insecta</taxon>
        <taxon>Pterygota</taxon>
        <taxon>Neoptera</taxon>
        <taxon>Endopterygota</taxon>
        <taxon>Diptera</taxon>
        <taxon>Brachycera</taxon>
        <taxon>Muscomorpha</taxon>
        <taxon>Ephydroidea</taxon>
        <taxon>Drosophilidae</taxon>
        <taxon>Drosophila</taxon>
        <taxon>Sophophora</taxon>
    </lineage>
</organism>
<gene>
    <name evidence="2" type="ORF">DGUA_6G008107</name>
</gene>
<dbReference type="EMBL" id="OUUW01000002">
    <property type="protein sequence ID" value="SPP77424.1"/>
    <property type="molecule type" value="Genomic_DNA"/>
</dbReference>
<dbReference type="OMA" id="IACAWSQ"/>
<proteinExistence type="predicted"/>
<dbReference type="AlphaFoldDB" id="A0A3B0J5W0"/>
<feature type="chain" id="PRO_5017221853" evidence="1">
    <location>
        <begin position="24"/>
        <end position="118"/>
    </location>
</feature>
<feature type="signal peptide" evidence="1">
    <location>
        <begin position="1"/>
        <end position="23"/>
    </location>
</feature>
<dbReference type="Proteomes" id="UP000268350">
    <property type="component" value="Unassembled WGS sequence"/>
</dbReference>
<dbReference type="OrthoDB" id="7883411at2759"/>
<protein>
    <submittedName>
        <fullName evidence="2">Uncharacterized protein</fullName>
    </submittedName>
</protein>
<sequence length="118" mass="13369">MKSEALHKLLLALCVLLIACAWSQPLATPQQLEQQQQQPERQPQTIDRQLLLIENNVKAEDAQNYQITIPRKAKAGEPCLTITWKTNPDGSGPDYPRIYMADGYFRIVPPSMPTEQPQ</sequence>